<dbReference type="InterPro" id="IPR021315">
    <property type="entry name" value="Gap/Sap"/>
</dbReference>
<evidence type="ECO:0000313" key="3">
    <source>
        <dbReference type="Proteomes" id="UP000293289"/>
    </source>
</evidence>
<accession>A0A4Q7MDJ8</accession>
<feature type="transmembrane region" description="Helical" evidence="1">
    <location>
        <begin position="157"/>
        <end position="179"/>
    </location>
</feature>
<keyword evidence="1" id="KW-1133">Transmembrane helix</keyword>
<reference evidence="2 3" key="1">
    <citation type="submission" date="2019-02" db="EMBL/GenBank/DDBJ databases">
        <title>Genomic Encyclopedia of Type Strains, Phase IV (KMG-IV): sequencing the most valuable type-strain genomes for metagenomic binning, comparative biology and taxonomic classification.</title>
        <authorList>
            <person name="Goeker M."/>
        </authorList>
    </citation>
    <scope>NUCLEOTIDE SEQUENCE [LARGE SCALE GENOMIC DNA]</scope>
    <source>
        <strain evidence="2 3">DSM 43045</strain>
    </source>
</reference>
<organism evidence="2 3">
    <name type="scientific">Agromyces ramosus</name>
    <dbReference type="NCBI Taxonomy" id="33879"/>
    <lineage>
        <taxon>Bacteria</taxon>
        <taxon>Bacillati</taxon>
        <taxon>Actinomycetota</taxon>
        <taxon>Actinomycetes</taxon>
        <taxon>Micrococcales</taxon>
        <taxon>Microbacteriaceae</taxon>
        <taxon>Agromyces</taxon>
    </lineage>
</organism>
<feature type="transmembrane region" description="Helical" evidence="1">
    <location>
        <begin position="134"/>
        <end position="151"/>
    </location>
</feature>
<feature type="transmembrane region" description="Helical" evidence="1">
    <location>
        <begin position="42"/>
        <end position="63"/>
    </location>
</feature>
<sequence length="222" mass="22994">MLQAIGHILPIALAVAISSVPIMATIVILLSPKGTKTALPFLIGWVLGMAVVVTVCTLGAQVIPAPRTGRREATAIAVAGILVGIALVVVAIVEWRRARRHPSDALPKWLASVDKLGPWSAFGIAFALNARPKGLLLAIAAGLAIRAANLSVGESAIVIAIYTIIGALTVAVPVILSLVDRKGMEPRLLEAKDWLSRNSVTVTALIVLLIGVVIIGAGLANL</sequence>
<keyword evidence="3" id="KW-1185">Reference proteome</keyword>
<feature type="transmembrane region" description="Helical" evidence="1">
    <location>
        <begin position="6"/>
        <end position="30"/>
    </location>
</feature>
<comment type="caution">
    <text evidence="2">The sequence shown here is derived from an EMBL/GenBank/DDBJ whole genome shotgun (WGS) entry which is preliminary data.</text>
</comment>
<dbReference type="Pfam" id="PF11139">
    <property type="entry name" value="SfLAP"/>
    <property type="match status" value="1"/>
</dbReference>
<dbReference type="RefSeq" id="WP_130353989.1">
    <property type="nucleotide sequence ID" value="NZ_SGWY01000003.1"/>
</dbReference>
<feature type="transmembrane region" description="Helical" evidence="1">
    <location>
        <begin position="75"/>
        <end position="93"/>
    </location>
</feature>
<evidence type="ECO:0000256" key="1">
    <source>
        <dbReference type="SAM" id="Phobius"/>
    </source>
</evidence>
<protein>
    <submittedName>
        <fullName evidence="2">Sap-like sulfolipid-1-addressing protein</fullName>
    </submittedName>
</protein>
<gene>
    <name evidence="2" type="ORF">EV187_3190</name>
</gene>
<keyword evidence="1" id="KW-0812">Transmembrane</keyword>
<keyword evidence="1" id="KW-0472">Membrane</keyword>
<proteinExistence type="predicted"/>
<dbReference type="AlphaFoldDB" id="A0A4Q7MDJ8"/>
<dbReference type="Proteomes" id="UP000293289">
    <property type="component" value="Unassembled WGS sequence"/>
</dbReference>
<evidence type="ECO:0000313" key="2">
    <source>
        <dbReference type="EMBL" id="RZS64802.1"/>
    </source>
</evidence>
<dbReference type="EMBL" id="SGWY01000003">
    <property type="protein sequence ID" value="RZS64802.1"/>
    <property type="molecule type" value="Genomic_DNA"/>
</dbReference>
<feature type="transmembrane region" description="Helical" evidence="1">
    <location>
        <begin position="200"/>
        <end position="220"/>
    </location>
</feature>
<name>A0A4Q7MDJ8_9MICO</name>
<dbReference type="OrthoDB" id="4462109at2"/>